<protein>
    <submittedName>
        <fullName evidence="2">Uncharacterized protein</fullName>
    </submittedName>
</protein>
<name>T1KXS5_TETUR</name>
<evidence type="ECO:0000313" key="3">
    <source>
        <dbReference type="Proteomes" id="UP000015104"/>
    </source>
</evidence>
<dbReference type="EnsemblMetazoa" id="tetur26g01200.1">
    <property type="protein sequence ID" value="tetur26g01200.1"/>
    <property type="gene ID" value="tetur26g01200"/>
</dbReference>
<evidence type="ECO:0000313" key="2">
    <source>
        <dbReference type="EnsemblMetazoa" id="tetur26g01200.1"/>
    </source>
</evidence>
<feature type="chain" id="PRO_5004592016" evidence="1">
    <location>
        <begin position="21"/>
        <end position="103"/>
    </location>
</feature>
<sequence length="103" mass="11625">MTKAILIVLCFSILLTAVELQTVNNLDSKEVLDAVIETNQTDDNLVRKQIAQIEDILVGLDRYIAINHRIRFGRSIKSSNDLSSSLKSISKRLKSILKRCKLL</sequence>
<feature type="signal peptide" evidence="1">
    <location>
        <begin position="1"/>
        <end position="20"/>
    </location>
</feature>
<reference evidence="3" key="1">
    <citation type="submission" date="2011-08" db="EMBL/GenBank/DDBJ databases">
        <authorList>
            <person name="Rombauts S."/>
        </authorList>
    </citation>
    <scope>NUCLEOTIDE SEQUENCE</scope>
    <source>
        <strain evidence="3">London</strain>
    </source>
</reference>
<keyword evidence="1" id="KW-0732">Signal</keyword>
<keyword evidence="3" id="KW-1185">Reference proteome</keyword>
<dbReference type="AlphaFoldDB" id="T1KXS5"/>
<evidence type="ECO:0000256" key="1">
    <source>
        <dbReference type="SAM" id="SignalP"/>
    </source>
</evidence>
<organism evidence="2 3">
    <name type="scientific">Tetranychus urticae</name>
    <name type="common">Two-spotted spider mite</name>
    <dbReference type="NCBI Taxonomy" id="32264"/>
    <lineage>
        <taxon>Eukaryota</taxon>
        <taxon>Metazoa</taxon>
        <taxon>Ecdysozoa</taxon>
        <taxon>Arthropoda</taxon>
        <taxon>Chelicerata</taxon>
        <taxon>Arachnida</taxon>
        <taxon>Acari</taxon>
        <taxon>Acariformes</taxon>
        <taxon>Trombidiformes</taxon>
        <taxon>Prostigmata</taxon>
        <taxon>Eleutherengona</taxon>
        <taxon>Raphignathae</taxon>
        <taxon>Tetranychoidea</taxon>
        <taxon>Tetranychidae</taxon>
        <taxon>Tetranychus</taxon>
    </lineage>
</organism>
<dbReference type="EMBL" id="CAEY01000696">
    <property type="status" value="NOT_ANNOTATED_CDS"/>
    <property type="molecule type" value="Genomic_DNA"/>
</dbReference>
<proteinExistence type="predicted"/>
<dbReference type="Proteomes" id="UP000015104">
    <property type="component" value="Unassembled WGS sequence"/>
</dbReference>
<accession>T1KXS5</accession>
<reference evidence="2" key="2">
    <citation type="submission" date="2015-06" db="UniProtKB">
        <authorList>
            <consortium name="EnsemblMetazoa"/>
        </authorList>
    </citation>
    <scope>IDENTIFICATION</scope>
</reference>
<dbReference type="HOGENOM" id="CLU_2267137_0_0_1"/>